<protein>
    <submittedName>
        <fullName evidence="1">Uncharacterized protein</fullName>
    </submittedName>
</protein>
<dbReference type="AlphaFoldDB" id="A0A016T7T7"/>
<organism evidence="1 2">
    <name type="scientific">Ancylostoma ceylanicum</name>
    <dbReference type="NCBI Taxonomy" id="53326"/>
    <lineage>
        <taxon>Eukaryota</taxon>
        <taxon>Metazoa</taxon>
        <taxon>Ecdysozoa</taxon>
        <taxon>Nematoda</taxon>
        <taxon>Chromadorea</taxon>
        <taxon>Rhabditida</taxon>
        <taxon>Rhabditina</taxon>
        <taxon>Rhabditomorpha</taxon>
        <taxon>Strongyloidea</taxon>
        <taxon>Ancylostomatidae</taxon>
        <taxon>Ancylostomatinae</taxon>
        <taxon>Ancylostoma</taxon>
    </lineage>
</organism>
<accession>A0A016T7T7</accession>
<comment type="caution">
    <text evidence="1">The sequence shown here is derived from an EMBL/GenBank/DDBJ whole genome shotgun (WGS) entry which is preliminary data.</text>
</comment>
<dbReference type="EMBL" id="JARK01001465">
    <property type="protein sequence ID" value="EYB98706.1"/>
    <property type="molecule type" value="Genomic_DNA"/>
</dbReference>
<keyword evidence="2" id="KW-1185">Reference proteome</keyword>
<sequence length="103" mass="11737">MIFVISLREQKHRTLTTSHSSTPFELRRINQIIEYMCVCVRKQPQQPQLQTQTNAKNDKTAATRYNCNAVAQDHRCSCAIHRLPTKPHPSAVESSSGTHEMFG</sequence>
<gene>
    <name evidence="1" type="primary">Acey_s0129.g1511</name>
    <name evidence="1" type="ORF">Y032_0129g1511</name>
</gene>
<evidence type="ECO:0000313" key="1">
    <source>
        <dbReference type="EMBL" id="EYB98706.1"/>
    </source>
</evidence>
<evidence type="ECO:0000313" key="2">
    <source>
        <dbReference type="Proteomes" id="UP000024635"/>
    </source>
</evidence>
<reference evidence="2" key="1">
    <citation type="journal article" date="2015" name="Nat. Genet.">
        <title>The genome and transcriptome of the zoonotic hookworm Ancylostoma ceylanicum identify infection-specific gene families.</title>
        <authorList>
            <person name="Schwarz E.M."/>
            <person name="Hu Y."/>
            <person name="Antoshechkin I."/>
            <person name="Miller M.M."/>
            <person name="Sternberg P.W."/>
            <person name="Aroian R.V."/>
        </authorList>
    </citation>
    <scope>NUCLEOTIDE SEQUENCE</scope>
    <source>
        <strain evidence="2">HY135</strain>
    </source>
</reference>
<dbReference type="Proteomes" id="UP000024635">
    <property type="component" value="Unassembled WGS sequence"/>
</dbReference>
<proteinExistence type="predicted"/>
<name>A0A016T7T7_9BILA</name>